<dbReference type="Pfam" id="PF00448">
    <property type="entry name" value="SRP54"/>
    <property type="match status" value="1"/>
</dbReference>
<evidence type="ECO:0000256" key="11">
    <source>
        <dbReference type="SAM" id="MobiDB-lite"/>
    </source>
</evidence>
<dbReference type="FunFam" id="3.40.50.300:FF:000053">
    <property type="entry name" value="Signal recognition particle receptor FtsY"/>
    <property type="match status" value="1"/>
</dbReference>
<dbReference type="GO" id="GO:0005886">
    <property type="term" value="C:plasma membrane"/>
    <property type="evidence" value="ECO:0007669"/>
    <property type="project" value="UniProtKB-SubCell"/>
</dbReference>
<evidence type="ECO:0000256" key="8">
    <source>
        <dbReference type="ARBA" id="ARBA00023170"/>
    </source>
</evidence>
<evidence type="ECO:0000256" key="5">
    <source>
        <dbReference type="ARBA" id="ARBA00022801"/>
    </source>
</evidence>
<reference evidence="13 14" key="1">
    <citation type="journal article" date="2009" name="PLoS ONE">
        <title>Genome analysis of the anaerobic thermohalophilic bacterium Halothermothrix orenii.</title>
        <authorList>
            <person name="Mavromatis K."/>
            <person name="Ivanova N."/>
            <person name="Anderson I."/>
            <person name="Lykidis A."/>
            <person name="Hooper S.D."/>
            <person name="Sun H."/>
            <person name="Kunin V."/>
            <person name="Lapidus A."/>
            <person name="Hugenholtz P."/>
            <person name="Patel B."/>
            <person name="Kyrpides N.C."/>
        </authorList>
    </citation>
    <scope>NUCLEOTIDE SEQUENCE [LARGE SCALE GENOMIC DNA]</scope>
    <source>
        <strain evidence="14">H 168 / OCM 544 / DSM 9562</strain>
    </source>
</reference>
<dbReference type="GO" id="GO:0005047">
    <property type="term" value="F:signal recognition particle binding"/>
    <property type="evidence" value="ECO:0007669"/>
    <property type="project" value="TreeGrafter"/>
</dbReference>
<dbReference type="PANTHER" id="PTHR43134">
    <property type="entry name" value="SIGNAL RECOGNITION PARTICLE RECEPTOR SUBUNIT ALPHA"/>
    <property type="match status" value="1"/>
</dbReference>
<dbReference type="RefSeq" id="WP_012635672.1">
    <property type="nucleotide sequence ID" value="NC_011899.1"/>
</dbReference>
<evidence type="ECO:0000256" key="2">
    <source>
        <dbReference type="ARBA" id="ARBA00022475"/>
    </source>
</evidence>
<dbReference type="InterPro" id="IPR000897">
    <property type="entry name" value="SRP54_GTPase_dom"/>
</dbReference>
<dbReference type="InterPro" id="IPR013822">
    <property type="entry name" value="Signal_recog_particl_SRP54_hlx"/>
</dbReference>
<dbReference type="GO" id="GO:0006614">
    <property type="term" value="P:SRP-dependent cotranslational protein targeting to membrane"/>
    <property type="evidence" value="ECO:0007669"/>
    <property type="project" value="InterPro"/>
</dbReference>
<gene>
    <name evidence="10" type="primary">ftsY</name>
    <name evidence="13" type="ordered locus">Hore_07270</name>
</gene>
<dbReference type="STRING" id="373903.Hore_07270"/>
<dbReference type="InterPro" id="IPR036225">
    <property type="entry name" value="SRP/SRP_N"/>
</dbReference>
<dbReference type="InterPro" id="IPR042101">
    <property type="entry name" value="SRP54_N_sf"/>
</dbReference>
<feature type="binding site" evidence="10">
    <location>
        <begin position="209"/>
        <end position="213"/>
    </location>
    <ligand>
        <name>GTP</name>
        <dbReference type="ChEBI" id="CHEBI:37565"/>
    </ligand>
</feature>
<dbReference type="SMART" id="SM00962">
    <property type="entry name" value="SRP54"/>
    <property type="match status" value="1"/>
</dbReference>
<organism evidence="13 14">
    <name type="scientific">Halothermothrix orenii (strain H 168 / OCM 544 / DSM 9562)</name>
    <dbReference type="NCBI Taxonomy" id="373903"/>
    <lineage>
        <taxon>Bacteria</taxon>
        <taxon>Bacillati</taxon>
        <taxon>Bacillota</taxon>
        <taxon>Clostridia</taxon>
        <taxon>Halanaerobiales</taxon>
        <taxon>Halothermotrichaceae</taxon>
        <taxon>Halothermothrix</taxon>
    </lineage>
</organism>
<dbReference type="GO" id="GO:0005525">
    <property type="term" value="F:GTP binding"/>
    <property type="evidence" value="ECO:0007669"/>
    <property type="project" value="UniProtKB-UniRule"/>
</dbReference>
<dbReference type="OrthoDB" id="9804720at2"/>
<dbReference type="GO" id="GO:0003924">
    <property type="term" value="F:GTPase activity"/>
    <property type="evidence" value="ECO:0007669"/>
    <property type="project" value="UniProtKB-UniRule"/>
</dbReference>
<dbReference type="CDD" id="cd17874">
    <property type="entry name" value="FtsY"/>
    <property type="match status" value="1"/>
</dbReference>
<dbReference type="PANTHER" id="PTHR43134:SF1">
    <property type="entry name" value="SIGNAL RECOGNITION PARTICLE RECEPTOR SUBUNIT ALPHA"/>
    <property type="match status" value="1"/>
</dbReference>
<accession>B8CW15</accession>
<dbReference type="SMART" id="SM00963">
    <property type="entry name" value="SRP54_N"/>
    <property type="match status" value="1"/>
</dbReference>
<name>B8CW15_HALOH</name>
<keyword evidence="8 10" id="KW-0675">Receptor</keyword>
<keyword evidence="6 10" id="KW-0342">GTP-binding</keyword>
<dbReference type="AlphaFoldDB" id="B8CW15"/>
<evidence type="ECO:0000256" key="1">
    <source>
        <dbReference type="ARBA" id="ARBA00004413"/>
    </source>
</evidence>
<feature type="compositionally biased region" description="Basic and acidic residues" evidence="11">
    <location>
        <begin position="7"/>
        <end position="20"/>
    </location>
</feature>
<comment type="similarity">
    <text evidence="10">Belongs to the GTP-binding SRP family. FtsY subfamily.</text>
</comment>
<evidence type="ECO:0000313" key="13">
    <source>
        <dbReference type="EMBL" id="ACL69484.1"/>
    </source>
</evidence>
<evidence type="ECO:0000256" key="4">
    <source>
        <dbReference type="ARBA" id="ARBA00022741"/>
    </source>
</evidence>
<keyword evidence="2 10" id="KW-1003">Cell membrane</keyword>
<feature type="region of interest" description="Disordered" evidence="11">
    <location>
        <begin position="1"/>
        <end position="20"/>
    </location>
</feature>
<evidence type="ECO:0000259" key="12">
    <source>
        <dbReference type="PROSITE" id="PS00300"/>
    </source>
</evidence>
<dbReference type="NCBIfam" id="TIGR00064">
    <property type="entry name" value="ftsY"/>
    <property type="match status" value="1"/>
</dbReference>
<dbReference type="EC" id="3.6.5.4" evidence="10"/>
<dbReference type="InterPro" id="IPR004390">
    <property type="entry name" value="SR_rcpt_FtsY"/>
</dbReference>
<dbReference type="HOGENOM" id="CLU_009301_3_0_9"/>
<dbReference type="SUPFAM" id="SSF52540">
    <property type="entry name" value="P-loop containing nucleoside triphosphate hydrolases"/>
    <property type="match status" value="1"/>
</dbReference>
<dbReference type="eggNOG" id="COG0552">
    <property type="taxonomic scope" value="Bacteria"/>
</dbReference>
<dbReference type="EMBL" id="CP001098">
    <property type="protein sequence ID" value="ACL69484.1"/>
    <property type="molecule type" value="Genomic_DNA"/>
</dbReference>
<keyword evidence="14" id="KW-1185">Reference proteome</keyword>
<dbReference type="InterPro" id="IPR003593">
    <property type="entry name" value="AAA+_ATPase"/>
</dbReference>
<evidence type="ECO:0000313" key="14">
    <source>
        <dbReference type="Proteomes" id="UP000000719"/>
    </source>
</evidence>
<dbReference type="GO" id="GO:0005737">
    <property type="term" value="C:cytoplasm"/>
    <property type="evidence" value="ECO:0007669"/>
    <property type="project" value="UniProtKB-SubCell"/>
</dbReference>
<comment type="subcellular location">
    <subcellularLocation>
        <location evidence="10">Cell inner membrane</location>
        <topology evidence="10">Peripheral membrane protein</topology>
        <orientation evidence="10">Cytoplasmic side</orientation>
    </subcellularLocation>
    <subcellularLocation>
        <location evidence="10">Cytoplasm</location>
    </subcellularLocation>
    <subcellularLocation>
        <location evidence="1">Cell membrane</location>
        <topology evidence="1">Peripheral membrane protein</topology>
        <orientation evidence="1">Cytoplasmic side</orientation>
    </subcellularLocation>
</comment>
<feature type="binding site" evidence="10">
    <location>
        <begin position="273"/>
        <end position="276"/>
    </location>
    <ligand>
        <name>GTP</name>
        <dbReference type="ChEBI" id="CHEBI:37565"/>
    </ligand>
</feature>
<dbReference type="Gene3D" id="1.20.120.140">
    <property type="entry name" value="Signal recognition particle SRP54, nucleotide-binding domain"/>
    <property type="match status" value="1"/>
</dbReference>
<keyword evidence="10" id="KW-0997">Cell inner membrane</keyword>
<keyword evidence="3 10" id="KW-0963">Cytoplasm</keyword>
<comment type="subunit">
    <text evidence="10">Part of the signal recognition particle protein translocation system, which is composed of SRP and FtsY.</text>
</comment>
<evidence type="ECO:0000256" key="10">
    <source>
        <dbReference type="HAMAP-Rule" id="MF_00920"/>
    </source>
</evidence>
<feature type="binding site" evidence="10">
    <location>
        <begin position="127"/>
        <end position="134"/>
    </location>
    <ligand>
        <name>GTP</name>
        <dbReference type="ChEBI" id="CHEBI:37565"/>
    </ligand>
</feature>
<comment type="catalytic activity">
    <reaction evidence="9 10">
        <text>GTP + H2O = GDP + phosphate + H(+)</text>
        <dbReference type="Rhea" id="RHEA:19669"/>
        <dbReference type="ChEBI" id="CHEBI:15377"/>
        <dbReference type="ChEBI" id="CHEBI:15378"/>
        <dbReference type="ChEBI" id="CHEBI:37565"/>
        <dbReference type="ChEBI" id="CHEBI:43474"/>
        <dbReference type="ChEBI" id="CHEBI:58189"/>
        <dbReference type="EC" id="3.6.5.4"/>
    </reaction>
</comment>
<comment type="function">
    <text evidence="10">Involved in targeting and insertion of nascent membrane proteins into the cytoplasmic membrane. Acts as a receptor for the complex formed by the signal recognition particle (SRP) and the ribosome-nascent chain (RNC).</text>
</comment>
<keyword evidence="5 10" id="KW-0378">Hydrolase</keyword>
<dbReference type="SUPFAM" id="SSF47364">
    <property type="entry name" value="Domain of the SRP/SRP receptor G-proteins"/>
    <property type="match status" value="1"/>
</dbReference>
<dbReference type="SMART" id="SM00382">
    <property type="entry name" value="AAA"/>
    <property type="match status" value="1"/>
</dbReference>
<dbReference type="KEGG" id="hor:Hore_07270"/>
<protein>
    <recommendedName>
        <fullName evidence="10">Signal recognition particle receptor FtsY</fullName>
        <shortName evidence="10">SRP receptor</shortName>
        <ecNumber evidence="10">3.6.5.4</ecNumber>
    </recommendedName>
</protein>
<feature type="domain" description="SRP54-type proteins GTP-binding" evidence="12">
    <location>
        <begin position="294"/>
        <end position="307"/>
    </location>
</feature>
<dbReference type="Proteomes" id="UP000000719">
    <property type="component" value="Chromosome"/>
</dbReference>
<dbReference type="HAMAP" id="MF_00920">
    <property type="entry name" value="FtsY"/>
    <property type="match status" value="1"/>
</dbReference>
<evidence type="ECO:0000256" key="3">
    <source>
        <dbReference type="ARBA" id="ARBA00022490"/>
    </source>
</evidence>
<dbReference type="InterPro" id="IPR027417">
    <property type="entry name" value="P-loop_NTPase"/>
</dbReference>
<evidence type="ECO:0000256" key="7">
    <source>
        <dbReference type="ARBA" id="ARBA00023136"/>
    </source>
</evidence>
<evidence type="ECO:0000256" key="6">
    <source>
        <dbReference type="ARBA" id="ARBA00023134"/>
    </source>
</evidence>
<evidence type="ECO:0000256" key="9">
    <source>
        <dbReference type="ARBA" id="ARBA00048027"/>
    </source>
</evidence>
<dbReference type="Pfam" id="PF02881">
    <property type="entry name" value="SRP54_N"/>
    <property type="match status" value="1"/>
</dbReference>
<dbReference type="FunFam" id="1.20.120.140:FF:000002">
    <property type="entry name" value="Signal recognition particle receptor FtsY"/>
    <property type="match status" value="1"/>
</dbReference>
<proteinExistence type="inferred from homology"/>
<sequence>MLNMFKKNKEAKTENNDEKEGLFSRLKGGLDKTRSGFIQKVTGLFTSRGKIDDELFEDLEEILIQSDVGVKTTMKLVEELEEITEEKKITEPEQLIDIFNEELRQILESDDNGLELEDGLNILMVVGVNGAGKTTTIAKIAQRFKNEGKKVMLAAGDTFRAAAIDQLKTWGDRIGVKTIAQAEGADAAAVAFDAIQSARARGVDLLIVDTAGRLHTQKNLMEELKKVRRVIEREGKGANIEVLLVLDATTGQNAINQARLFNEAVQVDGIALTKLDGTAKGGIVIAVKNELGIPIKLIGVGERAEDLQDFKPDRFVEALFND</sequence>
<dbReference type="PROSITE" id="PS00300">
    <property type="entry name" value="SRP54"/>
    <property type="match status" value="1"/>
</dbReference>
<keyword evidence="7 10" id="KW-0472">Membrane</keyword>
<keyword evidence="4 10" id="KW-0547">Nucleotide-binding</keyword>
<dbReference type="Gene3D" id="3.40.50.300">
    <property type="entry name" value="P-loop containing nucleotide triphosphate hydrolases"/>
    <property type="match status" value="1"/>
</dbReference>